<name>A0AAE9EMG6_CAEBR</name>
<organism evidence="3 4">
    <name type="scientific">Caenorhabditis briggsae</name>
    <dbReference type="NCBI Taxonomy" id="6238"/>
    <lineage>
        <taxon>Eukaryota</taxon>
        <taxon>Metazoa</taxon>
        <taxon>Ecdysozoa</taxon>
        <taxon>Nematoda</taxon>
        <taxon>Chromadorea</taxon>
        <taxon>Rhabditida</taxon>
        <taxon>Rhabditina</taxon>
        <taxon>Rhabditomorpha</taxon>
        <taxon>Rhabditoidea</taxon>
        <taxon>Rhabditidae</taxon>
        <taxon>Peloderinae</taxon>
        <taxon>Caenorhabditis</taxon>
    </lineage>
</organism>
<keyword evidence="2" id="KW-1133">Transmembrane helix</keyword>
<keyword evidence="2" id="KW-0812">Transmembrane</keyword>
<feature type="region of interest" description="Disordered" evidence="1">
    <location>
        <begin position="1"/>
        <end position="57"/>
    </location>
</feature>
<dbReference type="AlphaFoldDB" id="A0AAE9EMG6"/>
<keyword evidence="4" id="KW-1185">Reference proteome</keyword>
<feature type="region of interest" description="Disordered" evidence="1">
    <location>
        <begin position="119"/>
        <end position="193"/>
    </location>
</feature>
<evidence type="ECO:0000313" key="3">
    <source>
        <dbReference type="EMBL" id="UMM25189.1"/>
    </source>
</evidence>
<feature type="compositionally biased region" description="Basic residues" evidence="1">
    <location>
        <begin position="160"/>
        <end position="170"/>
    </location>
</feature>
<reference evidence="3 4" key="1">
    <citation type="submission" date="2022-04" db="EMBL/GenBank/DDBJ databases">
        <title>Chromosome-level reference genomes for two strains of Caenorhabditis briggsae: an improved platform for comparative genomics.</title>
        <authorList>
            <person name="Stevens L."/>
            <person name="Andersen E."/>
        </authorList>
    </citation>
    <scope>NUCLEOTIDE SEQUENCE [LARGE SCALE GENOMIC DNA]</scope>
    <source>
        <strain evidence="3">VX34</strain>
        <tissue evidence="3">Whole-organism</tissue>
    </source>
</reference>
<dbReference type="EMBL" id="CP092622">
    <property type="protein sequence ID" value="UMM25189.1"/>
    <property type="molecule type" value="Genomic_DNA"/>
</dbReference>
<feature type="compositionally biased region" description="Basic and acidic residues" evidence="1">
    <location>
        <begin position="21"/>
        <end position="37"/>
    </location>
</feature>
<evidence type="ECO:0000256" key="2">
    <source>
        <dbReference type="SAM" id="Phobius"/>
    </source>
</evidence>
<feature type="compositionally biased region" description="Low complexity" evidence="1">
    <location>
        <begin position="145"/>
        <end position="154"/>
    </location>
</feature>
<dbReference type="Proteomes" id="UP000829354">
    <property type="component" value="Chromosome III"/>
</dbReference>
<evidence type="ECO:0000313" key="4">
    <source>
        <dbReference type="Proteomes" id="UP000829354"/>
    </source>
</evidence>
<protein>
    <submittedName>
        <fullName evidence="3">Uncharacterized protein</fullName>
    </submittedName>
</protein>
<sequence length="193" mass="20282">MVGNLIKSSTSPARTVQSNHLKIEIPNKEKKNDLRSDESEDGSTERDEEDPGLRKTTTDASFTPWAIAALWIFVSIGVCCCLSSITGVIIFLVTRNRKKDAPVVINAAPAAAPAPVVIHKAAPKKSKKTSTTGGTSEMNTDLKTSPAASPASAPDVNHKAASKKSKKKSKTGGTSAMNSEPSKPEEEDPGLGA</sequence>
<proteinExistence type="predicted"/>
<keyword evidence="2" id="KW-0472">Membrane</keyword>
<evidence type="ECO:0000256" key="1">
    <source>
        <dbReference type="SAM" id="MobiDB-lite"/>
    </source>
</evidence>
<accession>A0AAE9EMG6</accession>
<feature type="transmembrane region" description="Helical" evidence="2">
    <location>
        <begin position="65"/>
        <end position="93"/>
    </location>
</feature>
<gene>
    <name evidence="3" type="ORF">L5515_005109</name>
</gene>
<feature type="compositionally biased region" description="Acidic residues" evidence="1">
    <location>
        <begin position="38"/>
        <end position="50"/>
    </location>
</feature>
<feature type="compositionally biased region" description="Polar residues" evidence="1">
    <location>
        <begin position="1"/>
        <end position="20"/>
    </location>
</feature>